<feature type="chain" id="PRO_5041303944" description="Alpha-amylase" evidence="17">
    <location>
        <begin position="22"/>
        <end position="463"/>
    </location>
</feature>
<keyword evidence="6 16" id="KW-0378">Hydrolase</keyword>
<feature type="signal peptide" evidence="17">
    <location>
        <begin position="1"/>
        <end position="21"/>
    </location>
</feature>
<dbReference type="PANTHER" id="PTHR10357">
    <property type="entry name" value="ALPHA-AMYLASE FAMILY MEMBER"/>
    <property type="match status" value="1"/>
</dbReference>
<keyword evidence="17" id="KW-0732">Signal</keyword>
<dbReference type="FunFam" id="3.20.20.80:FF:000120">
    <property type="entry name" value="Alpha-amylase A"/>
    <property type="match status" value="1"/>
</dbReference>
<dbReference type="GO" id="GO:0004556">
    <property type="term" value="F:alpha-amylase activity"/>
    <property type="evidence" value="ECO:0007669"/>
    <property type="project" value="UniProtKB-UniRule"/>
</dbReference>
<evidence type="ECO:0000256" key="3">
    <source>
        <dbReference type="ARBA" id="ARBA00008061"/>
    </source>
</evidence>
<reference evidence="19" key="1">
    <citation type="submission" date="2022-10" db="EMBL/GenBank/DDBJ databases">
        <title>Determination and structural analysis of whole genome sequence of Sarocladium strictum F4-1.</title>
        <authorList>
            <person name="Hu L."/>
            <person name="Jiang Y."/>
        </authorList>
    </citation>
    <scope>NUCLEOTIDE SEQUENCE</scope>
    <source>
        <strain evidence="19">F4-1</strain>
    </source>
</reference>
<evidence type="ECO:0000256" key="12">
    <source>
        <dbReference type="PIRSR" id="PIRSR001024-3"/>
    </source>
</evidence>
<keyword evidence="8 16" id="KW-0119">Carbohydrate metabolism</keyword>
<dbReference type="Gene3D" id="3.20.20.80">
    <property type="entry name" value="Glycosidases"/>
    <property type="match status" value="1"/>
</dbReference>
<feature type="binding site" evidence="14">
    <location>
        <position position="302"/>
    </location>
    <ligand>
        <name>substrate</name>
    </ligand>
</feature>
<dbReference type="InterPro" id="IPR006046">
    <property type="entry name" value="Alpha_amylase"/>
</dbReference>
<evidence type="ECO:0000256" key="2">
    <source>
        <dbReference type="ARBA" id="ARBA00001913"/>
    </source>
</evidence>
<feature type="site" description="Transition state stabilizer" evidence="11">
    <location>
        <position position="302"/>
    </location>
</feature>
<evidence type="ECO:0000256" key="13">
    <source>
        <dbReference type="PIRSR" id="PIRSR001024-4"/>
    </source>
</evidence>
<dbReference type="SUPFAM" id="SSF51445">
    <property type="entry name" value="(Trans)glycosidases"/>
    <property type="match status" value="1"/>
</dbReference>
<feature type="binding site" evidence="12">
    <location>
        <position position="216"/>
    </location>
    <ligand>
        <name>Ca(2+)</name>
        <dbReference type="ChEBI" id="CHEBI:29108"/>
        <label>1</label>
    </ligand>
</feature>
<dbReference type="PIRSF" id="PIRSF001024">
    <property type="entry name" value="Alph-amyl_fung"/>
    <property type="match status" value="1"/>
</dbReference>
<evidence type="ECO:0000259" key="18">
    <source>
        <dbReference type="SMART" id="SM00642"/>
    </source>
</evidence>
<dbReference type="Pfam" id="PF00128">
    <property type="entry name" value="Alpha-amylase"/>
    <property type="match status" value="1"/>
</dbReference>
<comment type="similarity">
    <text evidence="3 15">Belongs to the glycosyl hydrolase 13 family.</text>
</comment>
<feature type="binding site" evidence="12">
    <location>
        <position position="236"/>
    </location>
    <ligand>
        <name>Ca(2+)</name>
        <dbReference type="ChEBI" id="CHEBI:29108"/>
        <label>2</label>
    </ligand>
</feature>
<feature type="binding site" evidence="12">
    <location>
        <position position="136"/>
    </location>
    <ligand>
        <name>Ca(2+)</name>
        <dbReference type="ChEBI" id="CHEBI:29108"/>
        <label>1</label>
    </ligand>
</feature>
<feature type="binding site" evidence="14">
    <location>
        <position position="240"/>
    </location>
    <ligand>
        <name>substrate</name>
    </ligand>
</feature>
<evidence type="ECO:0000256" key="1">
    <source>
        <dbReference type="ARBA" id="ARBA00000548"/>
    </source>
</evidence>
<sequence length="463" mass="49966">MKSVTTFLSIVTALSAAPAFAADKEAWKTRNIYFVLTDRIARGSDDTGGNACGNLGDYCGGTFAGLEGKLDYIKGMGFDAIWLTPVVSNVDGGYHGYWANDLYSVNKNYGTADDLKSLVNAAHEKGMYIMADVVANHVGAGDVTTYAPEPLNQKSSYHTDCDIDYNNQTSVEVCWIANLPDIKTTDSTIRTMFHDWVSWLVSEYGFDGLRVDTVKHVEKDFWPGFAEASGVYTVGEVWDGDVNYLAGYDGLLGGLLDYATYYPMNRFYQKQGSSQDLANMVSSVASSFDDPAALGAFLDNHDNPRWLNQESDTALLKNALTFVMLGRGIPIVYYGTEQGYAGGSDPQNREDLWRSGFNTDADLYRFLAALTGAKSAAGGLGGNDHETLYVADTAYAWSRENGKLIALTTNGGEGTSGQHCFNSGVNNGSWNILLGGQGSVSADGSGRVCLNVQYGLPVVIVDS</sequence>
<dbReference type="SUPFAM" id="SSF51011">
    <property type="entry name" value="Glycosyl hydrolase domain"/>
    <property type="match status" value="1"/>
</dbReference>
<dbReference type="PRINTS" id="PR00110">
    <property type="entry name" value="ALPHAAMYLASE"/>
</dbReference>
<feature type="binding site" evidence="12">
    <location>
        <position position="181"/>
    </location>
    <ligand>
        <name>Ca(2+)</name>
        <dbReference type="ChEBI" id="CHEBI:29108"/>
        <label>1</label>
    </ligand>
</feature>
<dbReference type="InterPro" id="IPR006047">
    <property type="entry name" value="GH13_cat_dom"/>
</dbReference>
<dbReference type="InterPro" id="IPR017853">
    <property type="entry name" value="GH"/>
</dbReference>
<evidence type="ECO:0000256" key="9">
    <source>
        <dbReference type="ARBA" id="ARBA00023295"/>
    </source>
</evidence>
<dbReference type="EMBL" id="JAPDFR010000009">
    <property type="protein sequence ID" value="KAK0383062.1"/>
    <property type="molecule type" value="Genomic_DNA"/>
</dbReference>
<feature type="disulfide bond" evidence="13">
    <location>
        <begin position="161"/>
        <end position="174"/>
    </location>
</feature>
<keyword evidence="7 12" id="KW-0106">Calcium</keyword>
<keyword evidence="20" id="KW-1185">Reference proteome</keyword>
<evidence type="ECO:0000256" key="14">
    <source>
        <dbReference type="PIRSR" id="PIRSR001024-5"/>
    </source>
</evidence>
<dbReference type="GO" id="GO:0005509">
    <property type="term" value="F:calcium ion binding"/>
    <property type="evidence" value="ECO:0007669"/>
    <property type="project" value="InterPro"/>
</dbReference>
<evidence type="ECO:0000256" key="6">
    <source>
        <dbReference type="ARBA" id="ARBA00022801"/>
    </source>
</evidence>
<comment type="catalytic activity">
    <reaction evidence="1 16">
        <text>Endohydrolysis of (1-&gt;4)-alpha-D-glucosidic linkages in polysaccharides containing three or more (1-&gt;4)-alpha-linked D-glucose units.</text>
        <dbReference type="EC" id="3.2.1.1"/>
    </reaction>
</comment>
<name>A0AA39G9A5_SARSR</name>
<dbReference type="AlphaFoldDB" id="A0AA39G9A5"/>
<feature type="active site" description="Proton donor" evidence="10">
    <location>
        <position position="236"/>
    </location>
</feature>
<evidence type="ECO:0000313" key="20">
    <source>
        <dbReference type="Proteomes" id="UP001175261"/>
    </source>
</evidence>
<accession>A0AA39G9A5</accession>
<feature type="binding site" evidence="14">
    <location>
        <position position="137"/>
    </location>
    <ligand>
        <name>substrate</name>
    </ligand>
</feature>
<evidence type="ECO:0000313" key="19">
    <source>
        <dbReference type="EMBL" id="KAK0383062.1"/>
    </source>
</evidence>
<evidence type="ECO:0000256" key="15">
    <source>
        <dbReference type="RuleBase" id="RU003615"/>
    </source>
</evidence>
<dbReference type="Proteomes" id="UP001175261">
    <property type="component" value="Unassembled WGS sequence"/>
</dbReference>
<dbReference type="EC" id="3.2.1.1" evidence="4 16"/>
<feature type="binding site" evidence="12">
    <location>
        <position position="172"/>
    </location>
    <ligand>
        <name>Ca(2+)</name>
        <dbReference type="ChEBI" id="CHEBI:29108"/>
        <label>1</label>
    </ligand>
</feature>
<gene>
    <name evidence="19" type="ORF">NLU13_8977</name>
</gene>
<evidence type="ECO:0000256" key="17">
    <source>
        <dbReference type="SAM" id="SignalP"/>
    </source>
</evidence>
<keyword evidence="13" id="KW-1015">Disulfide bond</keyword>
<evidence type="ECO:0000256" key="10">
    <source>
        <dbReference type="PIRSR" id="PIRSR001024-1"/>
    </source>
</evidence>
<evidence type="ECO:0000256" key="16">
    <source>
        <dbReference type="RuleBase" id="RU361134"/>
    </source>
</evidence>
<dbReference type="CDD" id="cd11319">
    <property type="entry name" value="AmyAc_euk_AmyA"/>
    <property type="match status" value="1"/>
</dbReference>
<proteinExistence type="inferred from homology"/>
<comment type="cofactor">
    <cofactor evidence="2">
        <name>Ca(2+)</name>
        <dbReference type="ChEBI" id="CHEBI:29108"/>
    </cofactor>
</comment>
<feature type="binding site" evidence="14">
    <location>
        <position position="349"/>
    </location>
    <ligand>
        <name>substrate</name>
    </ligand>
</feature>
<feature type="active site" description="Nucleophile" evidence="10">
    <location>
        <position position="212"/>
    </location>
</feature>
<dbReference type="InterPro" id="IPR013777">
    <property type="entry name" value="A-amylase-like"/>
</dbReference>
<protein>
    <recommendedName>
        <fullName evidence="4 16">Alpha-amylase</fullName>
        <ecNumber evidence="4 16">3.2.1.1</ecNumber>
    </recommendedName>
</protein>
<feature type="binding site" evidence="14">
    <location>
        <position position="210"/>
    </location>
    <ligand>
        <name>substrate</name>
    </ligand>
</feature>
<evidence type="ECO:0000256" key="7">
    <source>
        <dbReference type="ARBA" id="ARBA00022837"/>
    </source>
</evidence>
<keyword evidence="5 12" id="KW-0479">Metal-binding</keyword>
<dbReference type="SMART" id="SM00642">
    <property type="entry name" value="Aamy"/>
    <property type="match status" value="1"/>
</dbReference>
<feature type="binding site" evidence="12">
    <location>
        <position position="212"/>
    </location>
    <ligand>
        <name>Ca(2+)</name>
        <dbReference type="ChEBI" id="CHEBI:29108"/>
        <label>2</label>
    </ligand>
</feature>
<feature type="domain" description="Glycosyl hydrolase family 13 catalytic" evidence="18">
    <location>
        <begin position="34"/>
        <end position="374"/>
    </location>
</feature>
<organism evidence="19 20">
    <name type="scientific">Sarocladium strictum</name>
    <name type="common">Black bundle disease fungus</name>
    <name type="synonym">Acremonium strictum</name>
    <dbReference type="NCBI Taxonomy" id="5046"/>
    <lineage>
        <taxon>Eukaryota</taxon>
        <taxon>Fungi</taxon>
        <taxon>Dikarya</taxon>
        <taxon>Ascomycota</taxon>
        <taxon>Pezizomycotina</taxon>
        <taxon>Sordariomycetes</taxon>
        <taxon>Hypocreomycetidae</taxon>
        <taxon>Hypocreales</taxon>
        <taxon>Sarocladiaceae</taxon>
        <taxon>Sarocladium</taxon>
    </lineage>
</organism>
<feature type="binding site" evidence="14">
    <location>
        <position position="98"/>
    </location>
    <ligand>
        <name>substrate</name>
    </ligand>
</feature>
<evidence type="ECO:0000256" key="5">
    <source>
        <dbReference type="ARBA" id="ARBA00022723"/>
    </source>
</evidence>
<keyword evidence="9 16" id="KW-0326">Glycosidase</keyword>
<comment type="caution">
    <text evidence="19">The sequence shown here is derived from an EMBL/GenBank/DDBJ whole genome shotgun (WGS) entry which is preliminary data.</text>
</comment>
<evidence type="ECO:0000256" key="4">
    <source>
        <dbReference type="ARBA" id="ARBA00012595"/>
    </source>
</evidence>
<dbReference type="GO" id="GO:0005975">
    <property type="term" value="P:carbohydrate metabolic process"/>
    <property type="evidence" value="ECO:0007669"/>
    <property type="project" value="InterPro"/>
</dbReference>
<evidence type="ECO:0000256" key="11">
    <source>
        <dbReference type="PIRSR" id="PIRSR001024-2"/>
    </source>
</evidence>
<dbReference type="PANTHER" id="PTHR10357:SF212">
    <property type="entry name" value="ALPHA-AMYLASE"/>
    <property type="match status" value="1"/>
</dbReference>
<evidence type="ECO:0000256" key="8">
    <source>
        <dbReference type="ARBA" id="ARBA00023277"/>
    </source>
</evidence>